<gene>
    <name evidence="2" type="primary">PmlGA01_060015800</name>
    <name evidence="2" type="ORF">PMLGA01_060015800</name>
</gene>
<evidence type="ECO:0000313" key="2">
    <source>
        <dbReference type="EMBL" id="SBT70785.1"/>
    </source>
</evidence>
<accession>A0A1C3KB51</accession>
<feature type="compositionally biased region" description="Basic and acidic residues" evidence="1">
    <location>
        <begin position="26"/>
        <end position="56"/>
    </location>
</feature>
<organism evidence="2 3">
    <name type="scientific">Plasmodium malariae</name>
    <dbReference type="NCBI Taxonomy" id="5858"/>
    <lineage>
        <taxon>Eukaryota</taxon>
        <taxon>Sar</taxon>
        <taxon>Alveolata</taxon>
        <taxon>Apicomplexa</taxon>
        <taxon>Aconoidasida</taxon>
        <taxon>Haemosporida</taxon>
        <taxon>Plasmodiidae</taxon>
        <taxon>Plasmodium</taxon>
        <taxon>Plasmodium (Plasmodium)</taxon>
    </lineage>
</organism>
<feature type="non-terminal residue" evidence="2">
    <location>
        <position position="1"/>
    </location>
</feature>
<dbReference type="VEuPathDB" id="PlasmoDB:PmUG01_06022100"/>
<dbReference type="Proteomes" id="UP000219799">
    <property type="component" value="Chromosome 6"/>
</dbReference>
<feature type="region of interest" description="Disordered" evidence="1">
    <location>
        <begin position="1"/>
        <end position="85"/>
    </location>
</feature>
<dbReference type="EMBL" id="LT594494">
    <property type="protein sequence ID" value="SBT70785.1"/>
    <property type="molecule type" value="Genomic_DNA"/>
</dbReference>
<proteinExistence type="predicted"/>
<feature type="compositionally biased region" description="Polar residues" evidence="1">
    <location>
        <begin position="1"/>
        <end position="12"/>
    </location>
</feature>
<sequence>YQKGDNWNTHESINLPRGKIYNTPNEDERVVEKNERKQREEGKNVIEEEYVQKLVEDLLQTGEEEEEEEQDEQNSHGKEDKVEGKIEEMLIEKEEIIPPFNDTTFYKYFSPEYEDDSENEKFADELIKTLDTSIDGDTSIVNIFEDLEKAMYQFFLHIDTFKNEHFDEFIY</sequence>
<evidence type="ECO:0000313" key="3">
    <source>
        <dbReference type="Proteomes" id="UP000219799"/>
    </source>
</evidence>
<name>A0A1C3KB51_PLAMA</name>
<evidence type="ECO:0000256" key="1">
    <source>
        <dbReference type="SAM" id="MobiDB-lite"/>
    </source>
</evidence>
<reference evidence="2 3" key="1">
    <citation type="submission" date="2016-06" db="EMBL/GenBank/DDBJ databases">
        <authorList>
            <consortium name="Pathogen Informatics"/>
        </authorList>
    </citation>
    <scope>NUCLEOTIDE SEQUENCE [LARGE SCALE GENOMIC DNA]</scope>
    <source>
        <strain evidence="2">PmlGA01</strain>
    </source>
</reference>
<keyword evidence="2" id="KW-0477">Merozoite</keyword>
<protein>
    <submittedName>
        <fullName evidence="2">Merozoite surface protein 3, putative</fullName>
    </submittedName>
</protein>
<feature type="compositionally biased region" description="Basic and acidic residues" evidence="1">
    <location>
        <begin position="73"/>
        <end position="85"/>
    </location>
</feature>
<dbReference type="InterPro" id="IPR010784">
    <property type="entry name" value="Merozoite_SPAM"/>
</dbReference>
<dbReference type="Pfam" id="PF07133">
    <property type="entry name" value="Merozoite_SPAM"/>
    <property type="match status" value="1"/>
</dbReference>
<dbReference type="AlphaFoldDB" id="A0A1C3KB51"/>
<feature type="compositionally biased region" description="Acidic residues" evidence="1">
    <location>
        <begin position="62"/>
        <end position="72"/>
    </location>
</feature>